<evidence type="ECO:0000256" key="1">
    <source>
        <dbReference type="ARBA" id="ARBA00000085"/>
    </source>
</evidence>
<dbReference type="CDD" id="cd18773">
    <property type="entry name" value="PDC1_HK_sensor"/>
    <property type="match status" value="1"/>
</dbReference>
<dbReference type="EMBL" id="JACOMF010000006">
    <property type="protein sequence ID" value="MBC4015123.1"/>
    <property type="molecule type" value="Genomic_DNA"/>
</dbReference>
<protein>
    <recommendedName>
        <fullName evidence="2">histidine kinase</fullName>
        <ecNumber evidence="2">2.7.13.3</ecNumber>
    </recommendedName>
</protein>
<comment type="caution">
    <text evidence="10">The sequence shown here is derived from an EMBL/GenBank/DDBJ whole genome shotgun (WGS) entry which is preliminary data.</text>
</comment>
<keyword evidence="3" id="KW-0597">Phosphoprotein</keyword>
<evidence type="ECO:0000259" key="9">
    <source>
        <dbReference type="SMART" id="SM00911"/>
    </source>
</evidence>
<dbReference type="PANTHER" id="PTHR41523:SF7">
    <property type="entry name" value="HISTIDINE KINASE"/>
    <property type="match status" value="1"/>
</dbReference>
<evidence type="ECO:0000256" key="2">
    <source>
        <dbReference type="ARBA" id="ARBA00012438"/>
    </source>
</evidence>
<keyword evidence="8" id="KW-0472">Membrane</keyword>
<dbReference type="EC" id="2.7.13.3" evidence="2"/>
<sequence>MNRAAARVASAATAGPPAAMPTLRALLILLAAAVSLPLLALASLAIWQGNTAARARAEDQLQMQAGVLALAVDREFAAATAIVRTLAGSVALARGEFGRFRDELEAAARQWPGAIIGLTGPDGFLSMTTRVPMTVPMPMLMSTNTAARQALTTGRTEISDLYQGSVSTMPQVAVAVPAEVRTDGREPARHAVSIVLPYQTFVPILAGKGMPPGWAATLVDRQGHVVARSEAAEQHVGRTPMRPLLTAIARSDDGVLRAERRNGGGRVVIAFARAPDSGYVAAASLPEAIFSASLRQALMQLAAWGLLLTLIGVGLAVLLGARIVAAIRALSAPDRRAPGTPRFREVDEIASRLAEAERWRVLLMAEMNHRVKNTLMTVQALAAQTLKSTSGHPERFPHEFGARLAALARAHDLLTATGWQATDIGAVVAAGLEPWLTGPARQIRVSYGTNFQVAPRQAQALIVALHELASNAGKYGALSAPGGWVSLHCGEAADGTAAIDWAETGGPPLVGPPARRGFGSRLLERALPNDLGPGATVAVLHEPGGLRVSIRFMPLVPPASLAPPEPAVAA</sequence>
<feature type="domain" description="Signal transduction histidine kinase HWE region" evidence="9">
    <location>
        <begin position="366"/>
        <end position="449"/>
    </location>
</feature>
<dbReference type="GO" id="GO:0004673">
    <property type="term" value="F:protein histidine kinase activity"/>
    <property type="evidence" value="ECO:0007669"/>
    <property type="project" value="UniProtKB-EC"/>
</dbReference>
<organism evidence="10 11">
    <name type="scientific">Siccirubricoccus deserti</name>
    <dbReference type="NCBI Taxonomy" id="2013562"/>
    <lineage>
        <taxon>Bacteria</taxon>
        <taxon>Pseudomonadati</taxon>
        <taxon>Pseudomonadota</taxon>
        <taxon>Alphaproteobacteria</taxon>
        <taxon>Acetobacterales</taxon>
        <taxon>Roseomonadaceae</taxon>
        <taxon>Siccirubricoccus</taxon>
    </lineage>
</organism>
<dbReference type="Proteomes" id="UP000600101">
    <property type="component" value="Unassembled WGS sequence"/>
</dbReference>
<keyword evidence="8" id="KW-0812">Transmembrane</keyword>
<evidence type="ECO:0000256" key="4">
    <source>
        <dbReference type="ARBA" id="ARBA00022679"/>
    </source>
</evidence>
<keyword evidence="6" id="KW-0418">Kinase</keyword>
<dbReference type="InterPro" id="IPR036890">
    <property type="entry name" value="HATPase_C_sf"/>
</dbReference>
<dbReference type="AlphaFoldDB" id="A0A9X0QYA9"/>
<evidence type="ECO:0000256" key="6">
    <source>
        <dbReference type="ARBA" id="ARBA00022777"/>
    </source>
</evidence>
<accession>A0A9X0QYA9</accession>
<keyword evidence="8" id="KW-1133">Transmembrane helix</keyword>
<evidence type="ECO:0000313" key="10">
    <source>
        <dbReference type="EMBL" id="MBC4015123.1"/>
    </source>
</evidence>
<proteinExistence type="predicted"/>
<dbReference type="GO" id="GO:0005524">
    <property type="term" value="F:ATP binding"/>
    <property type="evidence" value="ECO:0007669"/>
    <property type="project" value="UniProtKB-KW"/>
</dbReference>
<dbReference type="SMART" id="SM00911">
    <property type="entry name" value="HWE_HK"/>
    <property type="match status" value="1"/>
</dbReference>
<evidence type="ECO:0000256" key="3">
    <source>
        <dbReference type="ARBA" id="ARBA00022553"/>
    </source>
</evidence>
<dbReference type="Gene3D" id="3.30.565.10">
    <property type="entry name" value="Histidine kinase-like ATPase, C-terminal domain"/>
    <property type="match status" value="1"/>
</dbReference>
<dbReference type="Pfam" id="PF07536">
    <property type="entry name" value="HWE_HK"/>
    <property type="match status" value="1"/>
</dbReference>
<dbReference type="RefSeq" id="WP_186769901.1">
    <property type="nucleotide sequence ID" value="NZ_JACOMF010000006.1"/>
</dbReference>
<name>A0A9X0QYA9_9PROT</name>
<keyword evidence="5" id="KW-0547">Nucleotide-binding</keyword>
<evidence type="ECO:0000256" key="8">
    <source>
        <dbReference type="SAM" id="Phobius"/>
    </source>
</evidence>
<dbReference type="Gene3D" id="3.30.450.20">
    <property type="entry name" value="PAS domain"/>
    <property type="match status" value="1"/>
</dbReference>
<dbReference type="InterPro" id="IPR011102">
    <property type="entry name" value="Sig_transdc_His_kinase_HWE"/>
</dbReference>
<dbReference type="CDD" id="cd12915">
    <property type="entry name" value="PDC2_DGC_like"/>
    <property type="match status" value="1"/>
</dbReference>
<keyword evidence="11" id="KW-1185">Reference proteome</keyword>
<dbReference type="PANTHER" id="PTHR41523">
    <property type="entry name" value="TWO-COMPONENT SYSTEM SENSOR PROTEIN"/>
    <property type="match status" value="1"/>
</dbReference>
<comment type="catalytic activity">
    <reaction evidence="1">
        <text>ATP + protein L-histidine = ADP + protein N-phospho-L-histidine.</text>
        <dbReference type="EC" id="2.7.13.3"/>
    </reaction>
</comment>
<reference evidence="10" key="1">
    <citation type="submission" date="2020-08" db="EMBL/GenBank/DDBJ databases">
        <authorList>
            <person name="Hu Y."/>
            <person name="Nguyen S.V."/>
            <person name="Li F."/>
            <person name="Fanning S."/>
        </authorList>
    </citation>
    <scope>NUCLEOTIDE SEQUENCE</scope>
    <source>
        <strain evidence="10">SYSU D8009</strain>
    </source>
</reference>
<keyword evidence="4" id="KW-0808">Transferase</keyword>
<feature type="transmembrane region" description="Helical" evidence="8">
    <location>
        <begin position="25"/>
        <end position="47"/>
    </location>
</feature>
<evidence type="ECO:0000313" key="11">
    <source>
        <dbReference type="Proteomes" id="UP000600101"/>
    </source>
</evidence>
<gene>
    <name evidence="10" type="ORF">H7965_07265</name>
</gene>
<evidence type="ECO:0000256" key="5">
    <source>
        <dbReference type="ARBA" id="ARBA00022741"/>
    </source>
</evidence>
<feature type="transmembrane region" description="Helical" evidence="8">
    <location>
        <begin position="301"/>
        <end position="325"/>
    </location>
</feature>
<keyword evidence="7" id="KW-0067">ATP-binding</keyword>
<evidence type="ECO:0000256" key="7">
    <source>
        <dbReference type="ARBA" id="ARBA00022840"/>
    </source>
</evidence>